<dbReference type="Gene3D" id="3.30.160.60">
    <property type="entry name" value="Classic Zinc Finger"/>
    <property type="match status" value="10"/>
</dbReference>
<feature type="domain" description="C2H2-type" evidence="10">
    <location>
        <begin position="529"/>
        <end position="556"/>
    </location>
</feature>
<dbReference type="Pfam" id="PF01352">
    <property type="entry name" value="KRAB"/>
    <property type="match status" value="1"/>
</dbReference>
<dbReference type="PROSITE" id="PS00028">
    <property type="entry name" value="ZINC_FINGER_C2H2_1"/>
    <property type="match status" value="12"/>
</dbReference>
<comment type="subcellular location">
    <subcellularLocation>
        <location evidence="1">Nucleus</location>
    </subcellularLocation>
</comment>
<dbReference type="EMBL" id="CAUEEQ010026728">
    <property type="protein sequence ID" value="CAJ0947423.1"/>
    <property type="molecule type" value="Genomic_DNA"/>
</dbReference>
<feature type="domain" description="C2H2-type" evidence="10">
    <location>
        <begin position="557"/>
        <end position="584"/>
    </location>
</feature>
<keyword evidence="5" id="KW-0862">Zinc</keyword>
<evidence type="ECO:0000313" key="13">
    <source>
        <dbReference type="Proteomes" id="UP001176940"/>
    </source>
</evidence>
<evidence type="ECO:0000259" key="11">
    <source>
        <dbReference type="PROSITE" id="PS50805"/>
    </source>
</evidence>
<keyword evidence="2" id="KW-0479">Metal-binding</keyword>
<feature type="compositionally biased region" description="Polar residues" evidence="9">
    <location>
        <begin position="1"/>
        <end position="10"/>
    </location>
</feature>
<keyword evidence="4 8" id="KW-0863">Zinc-finger</keyword>
<evidence type="ECO:0000259" key="10">
    <source>
        <dbReference type="PROSITE" id="PS50157"/>
    </source>
</evidence>
<dbReference type="SUPFAM" id="SSF57667">
    <property type="entry name" value="beta-beta-alpha zinc fingers"/>
    <property type="match status" value="7"/>
</dbReference>
<feature type="compositionally biased region" description="Basic and acidic residues" evidence="9">
    <location>
        <begin position="154"/>
        <end position="164"/>
    </location>
</feature>
<dbReference type="InterPro" id="IPR013087">
    <property type="entry name" value="Znf_C2H2_type"/>
</dbReference>
<feature type="region of interest" description="Disordered" evidence="9">
    <location>
        <begin position="199"/>
        <end position="229"/>
    </location>
</feature>
<evidence type="ECO:0000256" key="9">
    <source>
        <dbReference type="SAM" id="MobiDB-lite"/>
    </source>
</evidence>
<dbReference type="InterPro" id="IPR036051">
    <property type="entry name" value="KRAB_dom_sf"/>
</dbReference>
<dbReference type="SUPFAM" id="SSF109640">
    <property type="entry name" value="KRAB domain (Kruppel-associated box)"/>
    <property type="match status" value="1"/>
</dbReference>
<proteinExistence type="predicted"/>
<keyword evidence="6" id="KW-0238">DNA-binding</keyword>
<keyword evidence="7" id="KW-0539">Nucleus</keyword>
<feature type="region of interest" description="Disordered" evidence="9">
    <location>
        <begin position="1"/>
        <end position="27"/>
    </location>
</feature>
<keyword evidence="13" id="KW-1185">Reference proteome</keyword>
<dbReference type="Pfam" id="PF00096">
    <property type="entry name" value="zf-C2H2"/>
    <property type="match status" value="8"/>
</dbReference>
<feature type="domain" description="C2H2-type" evidence="10">
    <location>
        <begin position="362"/>
        <end position="389"/>
    </location>
</feature>
<feature type="region of interest" description="Disordered" evidence="9">
    <location>
        <begin position="149"/>
        <end position="173"/>
    </location>
</feature>
<evidence type="ECO:0000256" key="4">
    <source>
        <dbReference type="ARBA" id="ARBA00022771"/>
    </source>
</evidence>
<sequence length="940" mass="106702">MPSMARSTTFPRDHSGGKAVTPKGTNREAAESRDVVICGCRKDVGVNDFEDIAVYFSEEEWGCLGEEQKRLYKEVMMENYTDVCSLGSFYLKPEIISRIERGKEPCVKDRGLCDGETPINYVIIRPDILAQLPEVATDDDESDYIYLEIDSDSEQERESTRSDGSEIEDDDLSDCVYLGSEVSSLPEPRVRENIIYVYVDSDDDESEELEEDEEEEDEDDEHDDGSSDCFCVEPDTTPTADLQMRTLVKCEDQSEKKQMMDVDEDQVIPDSNSLASAHWDSNTLNGTNHDRIIEDSVGPIKNTTIEESPSNTLLNVWYVKRIETDPTSHQEVIVPGTPRIEQRKEVDSPKDAEHDQITDLEFLCPVCHEMFTSVSKFFEHQKVHEPKTPVCQECGARFIDNLALERHLLLHIEEKIHVCQECGQCFTTRSMLETHLKTHRWDRQWPCLDCGKLLYSKSGLERHHLLHIRDKPVPCPQCGQCFIKQSNFEMHLRLHAGEEFYPCTECEKLFSSKSACDRHIRAHTQERPHGCPECGKRFLYNGCLIKHMRVHTGEKPFVCPDCGKRFGQSSSLNSHRQLHEDEKPYVCPECKKCFTKKVRFDLHFKIHAKEKLLAEIAKMKSGNDSNLVVNSQKNEDPVKDNSGNPDMDKPGECPLIDGSLKNGQHGDVLLQDRPEVDVSLGDDPFHKRLLTDDSLKDKPCENIPLNEFHVRDVPVNGGPNGVVLSTERTIESFAFNSRPLIDVLFNGRPIGEVPFKKKLLTEVPLNDWPLEDLSFIENPYLDISSSDQSFGDGSFLQTSYGHDPDTVSEKTMIDVSFFTNPINSGAEEKPHTCPECGKGFPYNGCLVTHLRTHTGEKPYTCNECGKCFAHSSTLTCHIRTHTGERPYLCPQCGKSFTSQSQVTRHKVIHNKTSSFICTGCGKVFLQRSYLLKHQKRMSCS</sequence>
<dbReference type="Proteomes" id="UP001176940">
    <property type="component" value="Unassembled WGS sequence"/>
</dbReference>
<feature type="compositionally biased region" description="Acidic residues" evidence="9">
    <location>
        <begin position="200"/>
        <end position="223"/>
    </location>
</feature>
<dbReference type="Gene3D" id="6.10.140.140">
    <property type="match status" value="1"/>
</dbReference>
<evidence type="ECO:0000313" key="12">
    <source>
        <dbReference type="EMBL" id="CAJ0947423.1"/>
    </source>
</evidence>
<dbReference type="SMART" id="SM00349">
    <property type="entry name" value="KRAB"/>
    <property type="match status" value="1"/>
</dbReference>
<organism evidence="12 13">
    <name type="scientific">Ranitomeya imitator</name>
    <name type="common">mimic poison frog</name>
    <dbReference type="NCBI Taxonomy" id="111125"/>
    <lineage>
        <taxon>Eukaryota</taxon>
        <taxon>Metazoa</taxon>
        <taxon>Chordata</taxon>
        <taxon>Craniata</taxon>
        <taxon>Vertebrata</taxon>
        <taxon>Euteleostomi</taxon>
        <taxon>Amphibia</taxon>
        <taxon>Batrachia</taxon>
        <taxon>Anura</taxon>
        <taxon>Neobatrachia</taxon>
        <taxon>Hyloidea</taxon>
        <taxon>Dendrobatidae</taxon>
        <taxon>Dendrobatinae</taxon>
        <taxon>Ranitomeya</taxon>
    </lineage>
</organism>
<dbReference type="CDD" id="cd07765">
    <property type="entry name" value="KRAB_A-box"/>
    <property type="match status" value="1"/>
</dbReference>
<dbReference type="PANTHER" id="PTHR24381">
    <property type="entry name" value="ZINC FINGER PROTEIN"/>
    <property type="match status" value="1"/>
</dbReference>
<feature type="domain" description="C2H2-type" evidence="10">
    <location>
        <begin position="831"/>
        <end position="858"/>
    </location>
</feature>
<evidence type="ECO:0000256" key="8">
    <source>
        <dbReference type="PROSITE-ProRule" id="PRU00042"/>
    </source>
</evidence>
<feature type="domain" description="C2H2-type" evidence="10">
    <location>
        <begin position="585"/>
        <end position="612"/>
    </location>
</feature>
<dbReference type="PANTHER" id="PTHR24381:SF390">
    <property type="entry name" value="ZINC FINGER PROTEIN 37 HOMOLOG"/>
    <property type="match status" value="1"/>
</dbReference>
<feature type="region of interest" description="Disordered" evidence="9">
    <location>
        <begin position="625"/>
        <end position="651"/>
    </location>
</feature>
<accession>A0ABN9LSG0</accession>
<evidence type="ECO:0000256" key="3">
    <source>
        <dbReference type="ARBA" id="ARBA00022737"/>
    </source>
</evidence>
<dbReference type="SMART" id="SM00355">
    <property type="entry name" value="ZnF_C2H2"/>
    <property type="match status" value="13"/>
</dbReference>
<feature type="domain" description="C2H2-type" evidence="10">
    <location>
        <begin position="473"/>
        <end position="500"/>
    </location>
</feature>
<dbReference type="InterPro" id="IPR036236">
    <property type="entry name" value="Znf_C2H2_sf"/>
</dbReference>
<feature type="domain" description="C2H2-type" evidence="10">
    <location>
        <begin position="389"/>
        <end position="416"/>
    </location>
</feature>
<protein>
    <submittedName>
        <fullName evidence="12">Uncharacterized protein</fullName>
    </submittedName>
</protein>
<feature type="domain" description="C2H2-type" evidence="10">
    <location>
        <begin position="887"/>
        <end position="914"/>
    </location>
</feature>
<feature type="domain" description="C2H2-type" evidence="10">
    <location>
        <begin position="417"/>
        <end position="444"/>
    </location>
</feature>
<feature type="domain" description="C2H2-type" evidence="10">
    <location>
        <begin position="445"/>
        <end position="472"/>
    </location>
</feature>
<evidence type="ECO:0000256" key="2">
    <source>
        <dbReference type="ARBA" id="ARBA00022723"/>
    </source>
</evidence>
<evidence type="ECO:0000256" key="1">
    <source>
        <dbReference type="ARBA" id="ARBA00004123"/>
    </source>
</evidence>
<feature type="domain" description="C2H2-type" evidence="10">
    <location>
        <begin position="915"/>
        <end position="940"/>
    </location>
</feature>
<keyword evidence="3" id="KW-0677">Repeat</keyword>
<feature type="domain" description="C2H2-type" evidence="10">
    <location>
        <begin position="859"/>
        <end position="886"/>
    </location>
</feature>
<feature type="domain" description="KRAB" evidence="11">
    <location>
        <begin position="47"/>
        <end position="118"/>
    </location>
</feature>
<dbReference type="PROSITE" id="PS50805">
    <property type="entry name" value="KRAB"/>
    <property type="match status" value="1"/>
</dbReference>
<dbReference type="PROSITE" id="PS50157">
    <property type="entry name" value="ZINC_FINGER_C2H2_2"/>
    <property type="match status" value="13"/>
</dbReference>
<reference evidence="12" key="1">
    <citation type="submission" date="2023-07" db="EMBL/GenBank/DDBJ databases">
        <authorList>
            <person name="Stuckert A."/>
        </authorList>
    </citation>
    <scope>NUCLEOTIDE SEQUENCE</scope>
</reference>
<gene>
    <name evidence="12" type="ORF">RIMI_LOCUS11678324</name>
</gene>
<name>A0ABN9LSG0_9NEOB</name>
<evidence type="ECO:0000256" key="7">
    <source>
        <dbReference type="ARBA" id="ARBA00023242"/>
    </source>
</evidence>
<evidence type="ECO:0000256" key="5">
    <source>
        <dbReference type="ARBA" id="ARBA00022833"/>
    </source>
</evidence>
<evidence type="ECO:0000256" key="6">
    <source>
        <dbReference type="ARBA" id="ARBA00023125"/>
    </source>
</evidence>
<feature type="domain" description="C2H2-type" evidence="10">
    <location>
        <begin position="501"/>
        <end position="528"/>
    </location>
</feature>
<dbReference type="InterPro" id="IPR001909">
    <property type="entry name" value="KRAB"/>
</dbReference>
<comment type="caution">
    <text evidence="12">The sequence shown here is derived from an EMBL/GenBank/DDBJ whole genome shotgun (WGS) entry which is preliminary data.</text>
</comment>